<feature type="transmembrane region" description="Helical" evidence="1">
    <location>
        <begin position="21"/>
        <end position="45"/>
    </location>
</feature>
<dbReference type="EMBL" id="CP041165">
    <property type="protein sequence ID" value="QOP42303.1"/>
    <property type="molecule type" value="Genomic_DNA"/>
</dbReference>
<proteinExistence type="predicted"/>
<evidence type="ECO:0000256" key="1">
    <source>
        <dbReference type="SAM" id="Phobius"/>
    </source>
</evidence>
<protein>
    <submittedName>
        <fullName evidence="2">Uncharacterized protein</fullName>
    </submittedName>
</protein>
<reference evidence="2 3" key="1">
    <citation type="submission" date="2019-06" db="EMBL/GenBank/DDBJ databases">
        <title>Sulfurimonas gotlandica sp. nov., a chemoautotrophic and psychrotolerant epsilonproteobacterium isolated from a pelagic redoxcline, and an emended description of the genus Sulfurimonas.</title>
        <authorList>
            <person name="Wang S."/>
            <person name="Jiang L."/>
            <person name="Shao Z."/>
        </authorList>
    </citation>
    <scope>NUCLEOTIDE SEQUENCE [LARGE SCALE GENOMIC DNA]</scope>
    <source>
        <strain evidence="2 3">B2</strain>
    </source>
</reference>
<accession>A0A7M1AXX4</accession>
<keyword evidence="3" id="KW-1185">Reference proteome</keyword>
<keyword evidence="1" id="KW-0812">Transmembrane</keyword>
<dbReference type="RefSeq" id="WP_193113624.1">
    <property type="nucleotide sequence ID" value="NZ_CP041165.1"/>
</dbReference>
<dbReference type="KEGG" id="smax:FJR03_11365"/>
<feature type="transmembrane region" description="Helical" evidence="1">
    <location>
        <begin position="76"/>
        <end position="95"/>
    </location>
</feature>
<evidence type="ECO:0000313" key="2">
    <source>
        <dbReference type="EMBL" id="QOP42303.1"/>
    </source>
</evidence>
<keyword evidence="1" id="KW-0472">Membrane</keyword>
<organism evidence="2 3">
    <name type="scientific">Sulfurimonas marina</name>
    <dbReference type="NCBI Taxonomy" id="2590551"/>
    <lineage>
        <taxon>Bacteria</taxon>
        <taxon>Pseudomonadati</taxon>
        <taxon>Campylobacterota</taxon>
        <taxon>Epsilonproteobacteria</taxon>
        <taxon>Campylobacterales</taxon>
        <taxon>Sulfurimonadaceae</taxon>
        <taxon>Sulfurimonas</taxon>
    </lineage>
</organism>
<name>A0A7M1AXX4_9BACT</name>
<gene>
    <name evidence="2" type="ORF">FJR03_11365</name>
</gene>
<evidence type="ECO:0000313" key="3">
    <source>
        <dbReference type="Proteomes" id="UP000593910"/>
    </source>
</evidence>
<keyword evidence="1" id="KW-1133">Transmembrane helix</keyword>
<dbReference type="Proteomes" id="UP000593910">
    <property type="component" value="Chromosome"/>
</dbReference>
<sequence length="158" mass="18884">MKFTLVKDLREDPVMKPILGLLLSFFLLYLVADFFVKYSGFGIFFEAVKNTLYGNAEEYLDPIDYAVFLEFWHTEIFFTMFVVFLLSTIFIRLFATRKIFLWLLNSFMISALLSLIFLPLSYFYHHNFFIYGFLFAFWSWHTLALLISVLSLKRLYFA</sequence>
<feature type="transmembrane region" description="Helical" evidence="1">
    <location>
        <begin position="128"/>
        <end position="152"/>
    </location>
</feature>
<dbReference type="AlphaFoldDB" id="A0A7M1AXX4"/>
<feature type="transmembrane region" description="Helical" evidence="1">
    <location>
        <begin position="102"/>
        <end position="122"/>
    </location>
</feature>